<evidence type="ECO:0000313" key="2">
    <source>
        <dbReference type="EMBL" id="KAK5867474.1"/>
    </source>
</evidence>
<reference evidence="2 3" key="1">
    <citation type="journal article" date="2023" name="Genes (Basel)">
        <title>Chromosome-Level Genome Assembly and Circadian Gene Repertoire of the Patagonia Blennie Eleginops maclovinus-The Closest Ancestral Proxy of Antarctic Cryonotothenioids.</title>
        <authorList>
            <person name="Cheng C.C."/>
            <person name="Rivera-Colon A.G."/>
            <person name="Minhas B.F."/>
            <person name="Wilson L."/>
            <person name="Rayamajhi N."/>
            <person name="Vargas-Chacoff L."/>
            <person name="Catchen J.M."/>
        </authorList>
    </citation>
    <scope>NUCLEOTIDE SEQUENCE [LARGE SCALE GENOMIC DNA]</scope>
    <source>
        <strain evidence="2">JMC-PN-2008</strain>
    </source>
</reference>
<protein>
    <submittedName>
        <fullName evidence="2">Uncharacterized protein</fullName>
    </submittedName>
</protein>
<feature type="region of interest" description="Disordered" evidence="1">
    <location>
        <begin position="60"/>
        <end position="88"/>
    </location>
</feature>
<gene>
    <name evidence="2" type="ORF">PBY51_011963</name>
</gene>
<keyword evidence="3" id="KW-1185">Reference proteome</keyword>
<feature type="region of interest" description="Disordered" evidence="1">
    <location>
        <begin position="1"/>
        <end position="31"/>
    </location>
</feature>
<accession>A0AAN7XV00</accession>
<dbReference type="EMBL" id="JAUZQC010000008">
    <property type="protein sequence ID" value="KAK5867474.1"/>
    <property type="molecule type" value="Genomic_DNA"/>
</dbReference>
<evidence type="ECO:0000256" key="1">
    <source>
        <dbReference type="SAM" id="MobiDB-lite"/>
    </source>
</evidence>
<proteinExistence type="predicted"/>
<comment type="caution">
    <text evidence="2">The sequence shown here is derived from an EMBL/GenBank/DDBJ whole genome shotgun (WGS) entry which is preliminary data.</text>
</comment>
<name>A0AAN7XV00_ELEMC</name>
<evidence type="ECO:0000313" key="3">
    <source>
        <dbReference type="Proteomes" id="UP001346869"/>
    </source>
</evidence>
<feature type="compositionally biased region" description="Polar residues" evidence="1">
    <location>
        <begin position="7"/>
        <end position="16"/>
    </location>
</feature>
<dbReference type="Proteomes" id="UP001346869">
    <property type="component" value="Unassembled WGS sequence"/>
</dbReference>
<dbReference type="AlphaFoldDB" id="A0AAN7XV00"/>
<sequence>MRKLLPSYSSVGSPALSSGGDRPRRKPVRLPATHRCSLRVLTTGALDIPSALGPWLLSSRENSHHDSRQPVVPTVNSLSSEKSRLCSG</sequence>
<reference evidence="2 3" key="2">
    <citation type="journal article" date="2023" name="Mol. Biol. Evol.">
        <title>Genomics of Secondarily Temperate Adaptation in the Only Non-Antarctic Icefish.</title>
        <authorList>
            <person name="Rivera-Colon A.G."/>
            <person name="Rayamajhi N."/>
            <person name="Minhas B.F."/>
            <person name="Madrigal G."/>
            <person name="Bilyk K.T."/>
            <person name="Yoon V."/>
            <person name="Hune M."/>
            <person name="Gregory S."/>
            <person name="Cheng C.H.C."/>
            <person name="Catchen J.M."/>
        </authorList>
    </citation>
    <scope>NUCLEOTIDE SEQUENCE [LARGE SCALE GENOMIC DNA]</scope>
    <source>
        <strain evidence="2">JMC-PN-2008</strain>
    </source>
</reference>
<organism evidence="2 3">
    <name type="scientific">Eleginops maclovinus</name>
    <name type="common">Patagonian blennie</name>
    <name type="synonym">Eleginus maclovinus</name>
    <dbReference type="NCBI Taxonomy" id="56733"/>
    <lineage>
        <taxon>Eukaryota</taxon>
        <taxon>Metazoa</taxon>
        <taxon>Chordata</taxon>
        <taxon>Craniata</taxon>
        <taxon>Vertebrata</taxon>
        <taxon>Euteleostomi</taxon>
        <taxon>Actinopterygii</taxon>
        <taxon>Neopterygii</taxon>
        <taxon>Teleostei</taxon>
        <taxon>Neoteleostei</taxon>
        <taxon>Acanthomorphata</taxon>
        <taxon>Eupercaria</taxon>
        <taxon>Perciformes</taxon>
        <taxon>Notothenioidei</taxon>
        <taxon>Eleginopidae</taxon>
        <taxon>Eleginops</taxon>
    </lineage>
</organism>